<dbReference type="GO" id="GO:0005829">
    <property type="term" value="C:cytosol"/>
    <property type="evidence" value="ECO:0007669"/>
    <property type="project" value="TreeGrafter"/>
</dbReference>
<evidence type="ECO:0000256" key="1">
    <source>
        <dbReference type="ARBA" id="ARBA00022676"/>
    </source>
</evidence>
<proteinExistence type="predicted"/>
<dbReference type="Proteomes" id="UP000092611">
    <property type="component" value="Unassembled WGS sequence"/>
</dbReference>
<dbReference type="AlphaFoldDB" id="A0A1B8PD52"/>
<dbReference type="GO" id="GO:0008713">
    <property type="term" value="F:ADP-heptose-lipopolysaccharide heptosyltransferase activity"/>
    <property type="evidence" value="ECO:0007669"/>
    <property type="project" value="TreeGrafter"/>
</dbReference>
<protein>
    <submittedName>
        <fullName evidence="3">Heptosyltransferase</fullName>
    </submittedName>
</protein>
<evidence type="ECO:0000313" key="4">
    <source>
        <dbReference type="Proteomes" id="UP000092611"/>
    </source>
</evidence>
<dbReference type="Pfam" id="PF01075">
    <property type="entry name" value="Glyco_transf_9"/>
    <property type="match status" value="1"/>
</dbReference>
<dbReference type="InterPro" id="IPR002201">
    <property type="entry name" value="Glyco_trans_9"/>
</dbReference>
<dbReference type="EMBL" id="LZDL01000029">
    <property type="protein sequence ID" value="OBX45798.1"/>
    <property type="molecule type" value="Genomic_DNA"/>
</dbReference>
<sequence length="349" mass="40900">MKLSIDMNKLKALRLKVGKWMLDKSSRANNSESLKYPKSFLFLRQDGKIGDYIVSSFVFREIKKFNPLIKIGVICTKQNAYLFQKNHNIDEIYLVKKRNILDYIKIALFIRKESYDVVIDPTLAIRNRDLLLLRIINARNYIGYRKADYNIFNINITKDGHFSEIYKEALAQSNISLSDDNYDIPQDGSTKEEILQFITDNQLNNFITINFYGAGKNRKFNDTHIIDYLAYIRSHHKCPLVLLSTPDTHKHLSKIANQFDDIFVYSKPHTTIYHTIELIRNCTLLISVDTSTIHIASGLNKPMICFYSQDKENFTHWHPNSKNPCHILYYHNNINEISPREIKPEWLDI</sequence>
<organism evidence="3 4">
    <name type="scientific">Haemophilus haemolyticus</name>
    <dbReference type="NCBI Taxonomy" id="726"/>
    <lineage>
        <taxon>Bacteria</taxon>
        <taxon>Pseudomonadati</taxon>
        <taxon>Pseudomonadota</taxon>
        <taxon>Gammaproteobacteria</taxon>
        <taxon>Pasteurellales</taxon>
        <taxon>Pasteurellaceae</taxon>
        <taxon>Haemophilus</taxon>
    </lineage>
</organism>
<evidence type="ECO:0000256" key="2">
    <source>
        <dbReference type="ARBA" id="ARBA00022679"/>
    </source>
</evidence>
<dbReference type="SUPFAM" id="SSF53756">
    <property type="entry name" value="UDP-Glycosyltransferase/glycogen phosphorylase"/>
    <property type="match status" value="1"/>
</dbReference>
<keyword evidence="2 3" id="KW-0808">Transferase</keyword>
<name>A0A1B8PD52_HAEHA</name>
<keyword evidence="1" id="KW-0328">Glycosyltransferase</keyword>
<reference evidence="3 4" key="1">
    <citation type="submission" date="2016-06" db="EMBL/GenBank/DDBJ databases">
        <title>Draft genome of Haemophilus haemolyticus CCUG 24149.</title>
        <authorList>
            <person name="Engstrom-Jakobsson H."/>
            <person name="Salva-Serra F."/>
            <person name="Thorell K."/>
            <person name="Gonzales-Siles L."/>
            <person name="Karlsson R."/>
            <person name="Boulund F."/>
            <person name="Engstrand L."/>
            <person name="Kristiansson E."/>
            <person name="Moore E."/>
        </authorList>
    </citation>
    <scope>NUCLEOTIDE SEQUENCE [LARGE SCALE GENOMIC DNA]</scope>
    <source>
        <strain evidence="3 4">CCUG 24149</strain>
    </source>
</reference>
<dbReference type="GO" id="GO:0009244">
    <property type="term" value="P:lipopolysaccharide core region biosynthetic process"/>
    <property type="evidence" value="ECO:0007669"/>
    <property type="project" value="TreeGrafter"/>
</dbReference>
<dbReference type="PANTHER" id="PTHR30160:SF15">
    <property type="entry name" value="GLYCOSYLTRANSFERASE HI_0523-RELATED"/>
    <property type="match status" value="1"/>
</dbReference>
<dbReference type="Gene3D" id="3.40.50.2000">
    <property type="entry name" value="Glycogen Phosphorylase B"/>
    <property type="match status" value="2"/>
</dbReference>
<dbReference type="InterPro" id="IPR051199">
    <property type="entry name" value="LPS_LOS_Heptosyltrfase"/>
</dbReference>
<accession>A0A1B8PD52</accession>
<dbReference type="CDD" id="cd03789">
    <property type="entry name" value="GT9_LPS_heptosyltransferase"/>
    <property type="match status" value="1"/>
</dbReference>
<evidence type="ECO:0000313" key="3">
    <source>
        <dbReference type="EMBL" id="OBX45798.1"/>
    </source>
</evidence>
<comment type="caution">
    <text evidence="3">The sequence shown here is derived from an EMBL/GenBank/DDBJ whole genome shotgun (WGS) entry which is preliminary data.</text>
</comment>
<gene>
    <name evidence="3" type="ORF">A9Z62_04465</name>
</gene>
<dbReference type="PANTHER" id="PTHR30160">
    <property type="entry name" value="TETRAACYLDISACCHARIDE 4'-KINASE-RELATED"/>
    <property type="match status" value="1"/>
</dbReference>